<accession>A0A9W7Y7N8</accession>
<evidence type="ECO:0000313" key="1">
    <source>
        <dbReference type="EMBL" id="KAJ1725703.1"/>
    </source>
</evidence>
<proteinExistence type="predicted"/>
<evidence type="ECO:0008006" key="3">
    <source>
        <dbReference type="Google" id="ProtNLM"/>
    </source>
</evidence>
<dbReference type="OrthoDB" id="5570013at2759"/>
<dbReference type="Proteomes" id="UP001149813">
    <property type="component" value="Unassembled WGS sequence"/>
</dbReference>
<name>A0A9W7Y7N8_9FUNG</name>
<keyword evidence="2" id="KW-1185">Reference proteome</keyword>
<evidence type="ECO:0000313" key="2">
    <source>
        <dbReference type="Proteomes" id="UP001149813"/>
    </source>
</evidence>
<reference evidence="1" key="1">
    <citation type="submission" date="2022-07" db="EMBL/GenBank/DDBJ databases">
        <title>Phylogenomic reconstructions and comparative analyses of Kickxellomycotina fungi.</title>
        <authorList>
            <person name="Reynolds N.K."/>
            <person name="Stajich J.E."/>
            <person name="Barry K."/>
            <person name="Grigoriev I.V."/>
            <person name="Crous P."/>
            <person name="Smith M.E."/>
        </authorList>
    </citation>
    <scope>NUCLEOTIDE SEQUENCE</scope>
    <source>
        <strain evidence="1">NBRC 32514</strain>
    </source>
</reference>
<dbReference type="AlphaFoldDB" id="A0A9W7Y7N8"/>
<comment type="caution">
    <text evidence="1">The sequence shown here is derived from an EMBL/GenBank/DDBJ whole genome shotgun (WGS) entry which is preliminary data.</text>
</comment>
<gene>
    <name evidence="1" type="ORF">LPJ53_000182</name>
</gene>
<protein>
    <recommendedName>
        <fullName evidence="3">Adhesin domain-containing protein</fullName>
    </recommendedName>
</protein>
<sequence length="547" mass="59635">MPRNSQLLVRDITSGALGRLDIAVIHGSADIRSVSVSSMRVAMGDGAICARNISAVKDAEFVSIRGTIELRNCTVAKTLSTKTKYADIDIHKVKAPRVDIEGGTRPTKAGLIEADSFRVHSNSGSVTIECSVADLKIATRSGPIHGIWNVSRSIDIYAASAIIKGASKGLTVDQIRPKELEAVRGFAFDRPIFIHATNVSSSSLVIEPDMNPENRDTAIVIAEVSAQKSDIYEKCEITAQVNSHGEYDFHVNSNWSLWSMAMVRCRFVVRLPLAVSRSHPGIRAELSNSNIDIGQLTNIEFDHIDIKAQNAPLTFNGIRAGYLRAATTNCEVRVTNATIGTVLDIKTSNARIALTTVRGDRISAKTTNSSIVLQSVAGQAVNAETNNAKLHCDDVTASELHLQTHNSTIVSNKIKADHLYLVTANAKIEGIWEIKHMLDISTTNSKVDGYILLSDPMARANMRIRTTNARIKMRLPANSFSGGFDARTSNRPATVEYRDKKTAVSLPPLQFVVNDRHYKRGFLGNVAQSRHEFSASTSNSAIDIEFV</sequence>
<dbReference type="EMBL" id="JANBOJ010000002">
    <property type="protein sequence ID" value="KAJ1725703.1"/>
    <property type="molecule type" value="Genomic_DNA"/>
</dbReference>
<organism evidence="1 2">
    <name type="scientific">Coemansia erecta</name>
    <dbReference type="NCBI Taxonomy" id="147472"/>
    <lineage>
        <taxon>Eukaryota</taxon>
        <taxon>Fungi</taxon>
        <taxon>Fungi incertae sedis</taxon>
        <taxon>Zoopagomycota</taxon>
        <taxon>Kickxellomycotina</taxon>
        <taxon>Kickxellomycetes</taxon>
        <taxon>Kickxellales</taxon>
        <taxon>Kickxellaceae</taxon>
        <taxon>Coemansia</taxon>
    </lineage>
</organism>